<keyword evidence="1" id="KW-0853">WD repeat</keyword>
<feature type="compositionally biased region" description="Low complexity" evidence="3">
    <location>
        <begin position="85"/>
        <end position="101"/>
    </location>
</feature>
<protein>
    <submittedName>
        <fullName evidence="4">WD_REPEATS_REGION domain-containing protein</fullName>
    </submittedName>
</protein>
<dbReference type="InterPro" id="IPR051858">
    <property type="entry name" value="WD_repeat_GAD-1"/>
</dbReference>
<reference evidence="4 5" key="1">
    <citation type="submission" date="2020-02" db="EMBL/GenBank/DDBJ databases">
        <title>Draft genome sequence of Haematococcus lacustris strain NIES-144.</title>
        <authorList>
            <person name="Morimoto D."/>
            <person name="Nakagawa S."/>
            <person name="Yoshida T."/>
            <person name="Sawayama S."/>
        </authorList>
    </citation>
    <scope>NUCLEOTIDE SEQUENCE [LARGE SCALE GENOMIC DNA]</scope>
    <source>
        <strain evidence="4 5">NIES-144</strain>
    </source>
</reference>
<accession>A0A699ZIA8</accession>
<dbReference type="PANTHER" id="PTHR16017">
    <property type="entry name" value="GASTRULATION DEFECTIVE PROTEIN 1-RELATED"/>
    <property type="match status" value="1"/>
</dbReference>
<evidence type="ECO:0000256" key="1">
    <source>
        <dbReference type="ARBA" id="ARBA00022574"/>
    </source>
</evidence>
<keyword evidence="5" id="KW-1185">Reference proteome</keyword>
<organism evidence="4 5">
    <name type="scientific">Haematococcus lacustris</name>
    <name type="common">Green alga</name>
    <name type="synonym">Haematococcus pluvialis</name>
    <dbReference type="NCBI Taxonomy" id="44745"/>
    <lineage>
        <taxon>Eukaryota</taxon>
        <taxon>Viridiplantae</taxon>
        <taxon>Chlorophyta</taxon>
        <taxon>core chlorophytes</taxon>
        <taxon>Chlorophyceae</taxon>
        <taxon>CS clade</taxon>
        <taxon>Chlamydomonadales</taxon>
        <taxon>Haematococcaceae</taxon>
        <taxon>Haematococcus</taxon>
    </lineage>
</organism>
<dbReference type="AlphaFoldDB" id="A0A699ZIA8"/>
<dbReference type="EMBL" id="BLLF01002048">
    <property type="protein sequence ID" value="GFH22477.1"/>
    <property type="molecule type" value="Genomic_DNA"/>
</dbReference>
<feature type="region of interest" description="Disordered" evidence="3">
    <location>
        <begin position="157"/>
        <end position="183"/>
    </location>
</feature>
<comment type="caution">
    <text evidence="4">The sequence shown here is derived from an EMBL/GenBank/DDBJ whole genome shotgun (WGS) entry which is preliminary data.</text>
</comment>
<dbReference type="InterPro" id="IPR036322">
    <property type="entry name" value="WD40_repeat_dom_sf"/>
</dbReference>
<evidence type="ECO:0000313" key="4">
    <source>
        <dbReference type="EMBL" id="GFH22477.1"/>
    </source>
</evidence>
<dbReference type="InterPro" id="IPR015943">
    <property type="entry name" value="WD40/YVTN_repeat-like_dom_sf"/>
</dbReference>
<dbReference type="PANTHER" id="PTHR16017:SF0">
    <property type="entry name" value="WD REPEAT-CONTAINING PROTEIN 70"/>
    <property type="match status" value="1"/>
</dbReference>
<evidence type="ECO:0000256" key="3">
    <source>
        <dbReference type="SAM" id="MobiDB-lite"/>
    </source>
</evidence>
<dbReference type="GO" id="GO:0035861">
    <property type="term" value="C:site of double-strand break"/>
    <property type="evidence" value="ECO:0007669"/>
    <property type="project" value="TreeGrafter"/>
</dbReference>
<dbReference type="SUPFAM" id="SSF50978">
    <property type="entry name" value="WD40 repeat-like"/>
    <property type="match status" value="1"/>
</dbReference>
<dbReference type="Gene3D" id="2.130.10.10">
    <property type="entry name" value="YVTN repeat-like/Quinoprotein amine dehydrogenase"/>
    <property type="match status" value="1"/>
</dbReference>
<dbReference type="GO" id="GO:0005634">
    <property type="term" value="C:nucleus"/>
    <property type="evidence" value="ECO:0007669"/>
    <property type="project" value="TreeGrafter"/>
</dbReference>
<feature type="region of interest" description="Disordered" evidence="3">
    <location>
        <begin position="76"/>
        <end position="122"/>
    </location>
</feature>
<evidence type="ECO:0000313" key="5">
    <source>
        <dbReference type="Proteomes" id="UP000485058"/>
    </source>
</evidence>
<evidence type="ECO:0000256" key="2">
    <source>
        <dbReference type="ARBA" id="ARBA00022737"/>
    </source>
</evidence>
<gene>
    <name evidence="4" type="ORF">HaLaN_19950</name>
</gene>
<feature type="non-terminal residue" evidence="4">
    <location>
        <position position="345"/>
    </location>
</feature>
<dbReference type="Proteomes" id="UP000485058">
    <property type="component" value="Unassembled WGS sequence"/>
</dbReference>
<name>A0A699ZIA8_HAELA</name>
<keyword evidence="2" id="KW-0677">Repeat</keyword>
<proteinExistence type="predicted"/>
<sequence length="345" mass="36264">MGRGSDDEEEEELAAIRAARQAKLGLASTISLSALRDQKRRAEDDASKAALYLASSRQQGSGTKVVVAVEDAAAAVGPTAPPHPAAATPAAAPAAAVADSDSGSDEEAAASPDDGAPAEEDDGMLMHEGMRQYFPLSFGQQEQKVDRPDAIHAQHRRQVEAAGQLGPKSDTAGAGGFGPPRPPVKIKQIGQGDVPGTVQQQLALAGAGSMDMNMRLYDFNGMKRDMKAFRELEAQEGHPVLALSWSPTGELLLAVTGSAKAKIFDRDGHTKGEFVRGVMYIRDPRNTKGHVSALTCGQWHPQDRYTAARVGPAVLMRLCCGPGAGLDLCQQERAGGARGASGRHR</sequence>